<proteinExistence type="predicted"/>
<protein>
    <submittedName>
        <fullName evidence="1">Uncharacterized protein</fullName>
    </submittedName>
</protein>
<comment type="caution">
    <text evidence="1">The sequence shown here is derived from an EMBL/GenBank/DDBJ whole genome shotgun (WGS) entry which is preliminary data.</text>
</comment>
<reference evidence="1 2" key="1">
    <citation type="submission" date="2021-06" db="EMBL/GenBank/DDBJ databases">
        <authorList>
            <person name="Palmer J.M."/>
        </authorList>
    </citation>
    <scope>NUCLEOTIDE SEQUENCE [LARGE SCALE GENOMIC DNA]</scope>
    <source>
        <strain evidence="1 2">CL_MEX2019</strain>
        <tissue evidence="1">Muscle</tissue>
    </source>
</reference>
<dbReference type="EMBL" id="JAHUTJ010042360">
    <property type="protein sequence ID" value="MED6280984.1"/>
    <property type="molecule type" value="Genomic_DNA"/>
</dbReference>
<evidence type="ECO:0000313" key="1">
    <source>
        <dbReference type="EMBL" id="MED6280984.1"/>
    </source>
</evidence>
<organism evidence="1 2">
    <name type="scientific">Characodon lateralis</name>
    <dbReference type="NCBI Taxonomy" id="208331"/>
    <lineage>
        <taxon>Eukaryota</taxon>
        <taxon>Metazoa</taxon>
        <taxon>Chordata</taxon>
        <taxon>Craniata</taxon>
        <taxon>Vertebrata</taxon>
        <taxon>Euteleostomi</taxon>
        <taxon>Actinopterygii</taxon>
        <taxon>Neopterygii</taxon>
        <taxon>Teleostei</taxon>
        <taxon>Neoteleostei</taxon>
        <taxon>Acanthomorphata</taxon>
        <taxon>Ovalentaria</taxon>
        <taxon>Atherinomorphae</taxon>
        <taxon>Cyprinodontiformes</taxon>
        <taxon>Goodeidae</taxon>
        <taxon>Characodon</taxon>
    </lineage>
</organism>
<gene>
    <name evidence="1" type="ORF">CHARACLAT_016756</name>
</gene>
<accession>A0ABU7E122</accession>
<name>A0ABU7E122_9TELE</name>
<keyword evidence="2" id="KW-1185">Reference proteome</keyword>
<evidence type="ECO:0000313" key="2">
    <source>
        <dbReference type="Proteomes" id="UP001352852"/>
    </source>
</evidence>
<sequence length="119" mass="13458">MLKNKPGTNKTQNGTNKAQTVPCPKINTFQLNYNLQLPTWTNQMHCGKRFYGQRRQRLNCFVIIVRRMYGGQGESFKPRDTVPKIKHGGGSIMLWGYFATGSGAMQEDPNSLISLQFSS</sequence>
<dbReference type="Proteomes" id="UP001352852">
    <property type="component" value="Unassembled WGS sequence"/>
</dbReference>